<comment type="similarity">
    <text evidence="1">Belongs to the SMP-30/CGR1 family.</text>
</comment>
<keyword evidence="3" id="KW-0479">Metal-binding</keyword>
<name>A0A239J8W1_9SPHN</name>
<dbReference type="GO" id="GO:0019853">
    <property type="term" value="P:L-ascorbic acid biosynthetic process"/>
    <property type="evidence" value="ECO:0007669"/>
    <property type="project" value="TreeGrafter"/>
</dbReference>
<dbReference type="InterPro" id="IPR011042">
    <property type="entry name" value="6-blade_b-propeller_TolB-like"/>
</dbReference>
<comment type="cofactor">
    <cofactor evidence="3">
        <name>Zn(2+)</name>
        <dbReference type="ChEBI" id="CHEBI:29105"/>
    </cofactor>
    <text evidence="3">Binds 1 divalent metal cation per subunit.</text>
</comment>
<feature type="binding site" evidence="3">
    <location>
        <position position="201"/>
    </location>
    <ligand>
        <name>a divalent metal cation</name>
        <dbReference type="ChEBI" id="CHEBI:60240"/>
    </ligand>
</feature>
<dbReference type="SUPFAM" id="SSF63829">
    <property type="entry name" value="Calcium-dependent phosphotriesterase"/>
    <property type="match status" value="1"/>
</dbReference>
<sequence length="295" mass="31588">MAVIVPEVRRLLDAESLLGEGPCWDAARGVLWFVDIKRHRLWHYDPATGSNSFADAPEQIGWALPAEDGNLLCGLKDGLYLFDPEARSFEKLAAVPGEPAHNRLNDACTDPWGRVWFGSMDDAENAASGRFYVFDRGRIVPAGPSAISITNGPAVNADGSKIYFTDTVGQRILVADLGPEGVGEARLFADVKAHFADAYPDGPVVDAEGHVWTGLYNGWHLARFAPDGELTLSVKLPAQNLTKLAFGGKDLRTIFVTTAQKGLSAEQLAAQPWAGSLLAFDAPVAGVAPPPVKLA</sequence>
<feature type="binding site" evidence="3">
    <location>
        <position position="105"/>
    </location>
    <ligand>
        <name>substrate</name>
    </ligand>
</feature>
<dbReference type="InterPro" id="IPR013658">
    <property type="entry name" value="SGL"/>
</dbReference>
<dbReference type="RefSeq" id="WP_170935555.1">
    <property type="nucleotide sequence ID" value="NZ_FZPA01000009.1"/>
</dbReference>
<accession>A0A239J8W1</accession>
<evidence type="ECO:0000256" key="1">
    <source>
        <dbReference type="ARBA" id="ARBA00008853"/>
    </source>
</evidence>
<feature type="binding site" evidence="3">
    <location>
        <position position="103"/>
    </location>
    <ligand>
        <name>substrate</name>
    </ligand>
</feature>
<reference evidence="5 6" key="1">
    <citation type="submission" date="2017-06" db="EMBL/GenBank/DDBJ databases">
        <authorList>
            <person name="Kim H.J."/>
            <person name="Triplett B.A."/>
        </authorList>
    </citation>
    <scope>NUCLEOTIDE SEQUENCE [LARGE SCALE GENOMIC DNA]</scope>
    <source>
        <strain evidence="5 6">DS15</strain>
    </source>
</reference>
<dbReference type="PANTHER" id="PTHR10907">
    <property type="entry name" value="REGUCALCIN"/>
    <property type="match status" value="1"/>
</dbReference>
<evidence type="ECO:0000256" key="2">
    <source>
        <dbReference type="PIRSR" id="PIRSR605511-1"/>
    </source>
</evidence>
<dbReference type="EMBL" id="FZPA01000009">
    <property type="protein sequence ID" value="SNT02307.1"/>
    <property type="molecule type" value="Genomic_DNA"/>
</dbReference>
<dbReference type="GO" id="GO:0004341">
    <property type="term" value="F:gluconolactonase activity"/>
    <property type="evidence" value="ECO:0007669"/>
    <property type="project" value="TreeGrafter"/>
</dbReference>
<feature type="active site" description="Proton donor/acceptor" evidence="2">
    <location>
        <position position="201"/>
    </location>
</feature>
<evidence type="ECO:0000313" key="5">
    <source>
        <dbReference type="EMBL" id="SNT02307.1"/>
    </source>
</evidence>
<evidence type="ECO:0000259" key="4">
    <source>
        <dbReference type="Pfam" id="PF08450"/>
    </source>
</evidence>
<proteinExistence type="inferred from homology"/>
<feature type="binding site" evidence="3">
    <location>
        <position position="20"/>
    </location>
    <ligand>
        <name>a divalent metal cation</name>
        <dbReference type="ChEBI" id="CHEBI:60240"/>
    </ligand>
</feature>
<dbReference type="PRINTS" id="PR01790">
    <property type="entry name" value="SMP30FAMILY"/>
</dbReference>
<dbReference type="Gene3D" id="2.120.10.30">
    <property type="entry name" value="TolB, C-terminal domain"/>
    <property type="match status" value="1"/>
</dbReference>
<evidence type="ECO:0000256" key="3">
    <source>
        <dbReference type="PIRSR" id="PIRSR605511-2"/>
    </source>
</evidence>
<feature type="domain" description="SMP-30/Gluconolactonase/LRE-like region" evidence="4">
    <location>
        <begin position="18"/>
        <end position="260"/>
    </location>
</feature>
<evidence type="ECO:0000313" key="6">
    <source>
        <dbReference type="Proteomes" id="UP000198339"/>
    </source>
</evidence>
<organism evidence="5 6">
    <name type="scientific">Sphingopyxis indica</name>
    <dbReference type="NCBI Taxonomy" id="436663"/>
    <lineage>
        <taxon>Bacteria</taxon>
        <taxon>Pseudomonadati</taxon>
        <taxon>Pseudomonadota</taxon>
        <taxon>Alphaproteobacteria</taxon>
        <taxon>Sphingomonadales</taxon>
        <taxon>Sphingomonadaceae</taxon>
        <taxon>Sphingopyxis</taxon>
    </lineage>
</organism>
<dbReference type="Proteomes" id="UP000198339">
    <property type="component" value="Unassembled WGS sequence"/>
</dbReference>
<keyword evidence="3" id="KW-0862">Zinc</keyword>
<feature type="binding site" evidence="3">
    <location>
        <position position="151"/>
    </location>
    <ligand>
        <name>a divalent metal cation</name>
        <dbReference type="ChEBI" id="CHEBI:60240"/>
    </ligand>
</feature>
<dbReference type="PANTHER" id="PTHR10907:SF47">
    <property type="entry name" value="REGUCALCIN"/>
    <property type="match status" value="1"/>
</dbReference>
<keyword evidence="6" id="KW-1185">Reference proteome</keyword>
<protein>
    <submittedName>
        <fullName evidence="5">Sugar lactone lactonase YvrE</fullName>
    </submittedName>
</protein>
<dbReference type="GO" id="GO:0005509">
    <property type="term" value="F:calcium ion binding"/>
    <property type="evidence" value="ECO:0007669"/>
    <property type="project" value="TreeGrafter"/>
</dbReference>
<dbReference type="InterPro" id="IPR005511">
    <property type="entry name" value="SMP-30"/>
</dbReference>
<gene>
    <name evidence="5" type="ORF">SAMN06295955_109138</name>
</gene>
<dbReference type="Pfam" id="PF08450">
    <property type="entry name" value="SGL"/>
    <property type="match status" value="1"/>
</dbReference>
<dbReference type="AlphaFoldDB" id="A0A239J8W1"/>